<dbReference type="EMBL" id="VIKS01000015">
    <property type="protein sequence ID" value="TQV82878.1"/>
    <property type="molecule type" value="Genomic_DNA"/>
</dbReference>
<evidence type="ECO:0000313" key="3">
    <source>
        <dbReference type="Proteomes" id="UP000315439"/>
    </source>
</evidence>
<protein>
    <submittedName>
        <fullName evidence="2">Uncharacterized protein</fullName>
    </submittedName>
</protein>
<evidence type="ECO:0000256" key="1">
    <source>
        <dbReference type="SAM" id="Coils"/>
    </source>
</evidence>
<evidence type="ECO:0000313" key="2">
    <source>
        <dbReference type="EMBL" id="TQV82878.1"/>
    </source>
</evidence>
<proteinExistence type="predicted"/>
<keyword evidence="3" id="KW-1185">Reference proteome</keyword>
<keyword evidence="1" id="KW-0175">Coiled coil</keyword>
<accession>A0A545U084</accession>
<dbReference type="OrthoDB" id="9403096at2"/>
<dbReference type="AlphaFoldDB" id="A0A545U084"/>
<comment type="caution">
    <text evidence="2">The sequence shown here is derived from an EMBL/GenBank/DDBJ whole genome shotgun (WGS) entry which is preliminary data.</text>
</comment>
<gene>
    <name evidence="2" type="ORF">FLL46_24215</name>
</gene>
<reference evidence="2 3" key="1">
    <citation type="submission" date="2019-07" db="EMBL/GenBank/DDBJ databases">
        <title>Draft genome for Aliikangiella sp. M105.</title>
        <authorList>
            <person name="Wang G."/>
        </authorList>
    </citation>
    <scope>NUCLEOTIDE SEQUENCE [LARGE SCALE GENOMIC DNA]</scope>
    <source>
        <strain evidence="2 3">M105</strain>
    </source>
</reference>
<organism evidence="2 3">
    <name type="scientific">Aliikangiella coralliicola</name>
    <dbReference type="NCBI Taxonomy" id="2592383"/>
    <lineage>
        <taxon>Bacteria</taxon>
        <taxon>Pseudomonadati</taxon>
        <taxon>Pseudomonadota</taxon>
        <taxon>Gammaproteobacteria</taxon>
        <taxon>Oceanospirillales</taxon>
        <taxon>Pleioneaceae</taxon>
        <taxon>Aliikangiella</taxon>
    </lineage>
</organism>
<dbReference type="Proteomes" id="UP000315439">
    <property type="component" value="Unassembled WGS sequence"/>
</dbReference>
<name>A0A545U084_9GAMM</name>
<feature type="coiled-coil region" evidence="1">
    <location>
        <begin position="7"/>
        <end position="73"/>
    </location>
</feature>
<sequence>MLSPKMMKKNQELLVEANERIEELENCMAMTEVNFENYVEMKQEEVKQKDKQIEELKHLVERLKQEAQTHAMEARTQRSTVLEIYQALGIQKGTWNGARPIIEKFGS</sequence>
<dbReference type="RefSeq" id="WP_142934579.1">
    <property type="nucleotide sequence ID" value="NZ_ML660171.1"/>
</dbReference>